<evidence type="ECO:0000256" key="1">
    <source>
        <dbReference type="ARBA" id="ARBA00022679"/>
    </source>
</evidence>
<keyword evidence="3" id="KW-0865">Zymogen</keyword>
<dbReference type="Pfam" id="PF01019">
    <property type="entry name" value="G_glu_transpept"/>
    <property type="match status" value="1"/>
</dbReference>
<evidence type="ECO:0000256" key="2">
    <source>
        <dbReference type="ARBA" id="ARBA00022801"/>
    </source>
</evidence>
<dbReference type="Gene3D" id="3.60.20.40">
    <property type="match status" value="1"/>
</dbReference>
<keyword evidence="2" id="KW-0378">Hydrolase</keyword>
<dbReference type="GO" id="GO:0016787">
    <property type="term" value="F:hydrolase activity"/>
    <property type="evidence" value="ECO:0007669"/>
    <property type="project" value="UniProtKB-KW"/>
</dbReference>
<dbReference type="AlphaFoldDB" id="A0A0F9TMV0"/>
<keyword evidence="1" id="KW-0808">Transferase</keyword>
<dbReference type="InterPro" id="IPR043137">
    <property type="entry name" value="GGT_ssub_C"/>
</dbReference>
<dbReference type="SUPFAM" id="SSF56235">
    <property type="entry name" value="N-terminal nucleophile aminohydrolases (Ntn hydrolases)"/>
    <property type="match status" value="1"/>
</dbReference>
<evidence type="ECO:0000256" key="3">
    <source>
        <dbReference type="ARBA" id="ARBA00023145"/>
    </source>
</evidence>
<accession>A0A0F9TMV0</accession>
<evidence type="ECO:0008006" key="5">
    <source>
        <dbReference type="Google" id="ProtNLM"/>
    </source>
</evidence>
<protein>
    <recommendedName>
        <fullName evidence="5">Gamma-glutamyltransferase</fullName>
    </recommendedName>
</protein>
<reference evidence="4" key="1">
    <citation type="journal article" date="2015" name="Nature">
        <title>Complex archaea that bridge the gap between prokaryotes and eukaryotes.</title>
        <authorList>
            <person name="Spang A."/>
            <person name="Saw J.H."/>
            <person name="Jorgensen S.L."/>
            <person name="Zaremba-Niedzwiedzka K."/>
            <person name="Martijn J."/>
            <person name="Lind A.E."/>
            <person name="van Eijk R."/>
            <person name="Schleper C."/>
            <person name="Guy L."/>
            <person name="Ettema T.J."/>
        </authorList>
    </citation>
    <scope>NUCLEOTIDE SEQUENCE</scope>
</reference>
<dbReference type="PANTHER" id="PTHR43199">
    <property type="entry name" value="GLUTATHIONE HYDROLASE"/>
    <property type="match status" value="1"/>
</dbReference>
<gene>
    <name evidence="4" type="ORF">LCGC14_0633410</name>
</gene>
<dbReference type="PRINTS" id="PR01210">
    <property type="entry name" value="GGTRANSPTASE"/>
</dbReference>
<dbReference type="EMBL" id="LAZR01001116">
    <property type="protein sequence ID" value="KKN50386.1"/>
    <property type="molecule type" value="Genomic_DNA"/>
</dbReference>
<dbReference type="PANTHER" id="PTHR43199:SF1">
    <property type="entry name" value="GLUTATHIONE HYDROLASE PROENZYME"/>
    <property type="match status" value="1"/>
</dbReference>
<dbReference type="GO" id="GO:0016740">
    <property type="term" value="F:transferase activity"/>
    <property type="evidence" value="ECO:0007669"/>
    <property type="project" value="UniProtKB-KW"/>
</dbReference>
<proteinExistence type="predicted"/>
<dbReference type="InterPro" id="IPR051792">
    <property type="entry name" value="GGT_bact"/>
</dbReference>
<dbReference type="InterPro" id="IPR029055">
    <property type="entry name" value="Ntn_hydrolases_N"/>
</dbReference>
<name>A0A0F9TMV0_9ZZZZ</name>
<organism evidence="4">
    <name type="scientific">marine sediment metagenome</name>
    <dbReference type="NCBI Taxonomy" id="412755"/>
    <lineage>
        <taxon>unclassified sequences</taxon>
        <taxon>metagenomes</taxon>
        <taxon>ecological metagenomes</taxon>
    </lineage>
</organism>
<sequence length="524" mass="55577">MTQPQNKSWQISKPALHSRHGIVASQSRVAAQVGADIMAQGGNAVDAAIATSFALGAAEPWMSGMGGGGFMIVRMAGEKTAKVIEFGMKSPIGLDTDDYPIVGGKAGDLFPWPSVLEDRNVMGAKAVAIPGQVAGMGLAHQTFATMDWADLITPAIGLAQSGLPVDWYAQLIIGGSAKDLAPFPASADTFLDEGGFPKASGWTALGETTCNLDRLAASLSVVAQGGPRAFYEGPLAQSIIDDLTAAGGRHSLEDLARYKATIVDAMHYPYRDHEIISTPTLTAGPTMRRALELMSAWRPRGEFPDGETYVTYDRAIRQANQERYATMGDTEHEPDPSCTTHFSVVDAQGNMVAVTQTLLSIFGSRFMLPGSGILMNNGIMWFDPEPGKPNSLAPNKRCLANMCPTILARSDGSQFAIGASGGRKIMPAVVELTSLLLDFGMDLETAFHCPRTDMSMDDVTIVDDAMAPEVILTLKNSLANVVTAPRTIFPYHFACPSGVGRKDGENVGATEIMSAWGDAVGADV</sequence>
<comment type="caution">
    <text evidence="4">The sequence shown here is derived from an EMBL/GenBank/DDBJ whole genome shotgun (WGS) entry which is preliminary data.</text>
</comment>
<evidence type="ECO:0000313" key="4">
    <source>
        <dbReference type="EMBL" id="KKN50386.1"/>
    </source>
</evidence>